<dbReference type="Pfam" id="PF07793">
    <property type="entry name" value="DUF1631"/>
    <property type="match status" value="1"/>
</dbReference>
<name>A0ABW2RAX5_9BURK</name>
<evidence type="ECO:0000313" key="3">
    <source>
        <dbReference type="Proteomes" id="UP001596495"/>
    </source>
</evidence>
<sequence length="812" mass="89018">MASPPDPHVSSLGKQARELFVVHVGRMLSELGQVCETRLRELMDAPGSNKDRQDRTDAWQAFQKAHGPWITASKKALQRTLLPRSTPANKPLAMTGRLELMAEGAMDDQILASRLALRVLDVASTELNDLRLRIQHLEHRQELPKGDVLLPDVTTRILIDHWLEAQMSREAWQLVQDAMAPLLAKRMLEAYQAANQFLVSSGVMKDIDLNALVRRAPGARSDVRPQDPAQPQANMAPGGARPPAMARVPTAGPSALPGQPGYRASSPMPAGPASGGISSPSSLGAGRLSSASGSLSGVHEETRMMTGATPLARARMRAQGVVGKLKRFIMDRVGEDFAATEVMPVSPRLQHAIAGAAPVLSADAGLPSTGHSGAEPVPVTRVNVERAAAALRDRSNELKQAAETPSEKATIEVVALMFQSILAEERIPASVRVWFARLQIPVLRVALAEPEFFSALQHPARRLIDRMGSCVMGFETDVGSAALEAEIKRVVQVIEQYPETGRRVFQLVYDEFEKFLSTYLSENTNASRFVPIAQQIEQKETLSVQYTIELRKLLDEVPVRDEIREFLFKVWVEVLAVASVKFGMRHDETASLKQVASDLLWAASAKPNRNDRARVIQQLPGLLQRLRQGMSLLGYPPGLQDRHIKSVSDTLADAFMSRTEPIPQENLDRLSERLANLEDFLPEGGIGDLDLDNESIEMITGVDASNIEVISAGGSQPSEAMRAWAVELQIGNWYSLDHNGKLANVQLAWRSQRGQLFMFVTSGGRCYLMQVNRVASYLQAGLLLPSEEEALTVRATRDALAKLDANPERLLA</sequence>
<organism evidence="2 3">
    <name type="scientific">Hydrogenophaga bisanensis</name>
    <dbReference type="NCBI Taxonomy" id="439611"/>
    <lineage>
        <taxon>Bacteria</taxon>
        <taxon>Pseudomonadati</taxon>
        <taxon>Pseudomonadota</taxon>
        <taxon>Betaproteobacteria</taxon>
        <taxon>Burkholderiales</taxon>
        <taxon>Comamonadaceae</taxon>
        <taxon>Hydrogenophaga</taxon>
    </lineage>
</organism>
<dbReference type="InterPro" id="IPR012434">
    <property type="entry name" value="DUF1631"/>
</dbReference>
<reference evidence="3" key="1">
    <citation type="journal article" date="2019" name="Int. J. Syst. Evol. Microbiol.">
        <title>The Global Catalogue of Microorganisms (GCM) 10K type strain sequencing project: providing services to taxonomists for standard genome sequencing and annotation.</title>
        <authorList>
            <consortium name="The Broad Institute Genomics Platform"/>
            <consortium name="The Broad Institute Genome Sequencing Center for Infectious Disease"/>
            <person name="Wu L."/>
            <person name="Ma J."/>
        </authorList>
    </citation>
    <scope>NUCLEOTIDE SEQUENCE [LARGE SCALE GENOMIC DNA]</scope>
    <source>
        <strain evidence="3">CCUG 54518</strain>
    </source>
</reference>
<evidence type="ECO:0000313" key="2">
    <source>
        <dbReference type="EMBL" id="MFC7435218.1"/>
    </source>
</evidence>
<accession>A0ABW2RAX5</accession>
<protein>
    <submittedName>
        <fullName evidence="2">DUF1631 family protein</fullName>
    </submittedName>
</protein>
<dbReference type="EMBL" id="JBHTBX010000007">
    <property type="protein sequence ID" value="MFC7435218.1"/>
    <property type="molecule type" value="Genomic_DNA"/>
</dbReference>
<keyword evidence="3" id="KW-1185">Reference proteome</keyword>
<dbReference type="RefSeq" id="WP_382257557.1">
    <property type="nucleotide sequence ID" value="NZ_JBHTBX010000007.1"/>
</dbReference>
<feature type="compositionally biased region" description="Low complexity" evidence="1">
    <location>
        <begin position="264"/>
        <end position="297"/>
    </location>
</feature>
<proteinExistence type="predicted"/>
<comment type="caution">
    <text evidence="2">The sequence shown here is derived from an EMBL/GenBank/DDBJ whole genome shotgun (WGS) entry which is preliminary data.</text>
</comment>
<evidence type="ECO:0000256" key="1">
    <source>
        <dbReference type="SAM" id="MobiDB-lite"/>
    </source>
</evidence>
<feature type="compositionally biased region" description="Low complexity" evidence="1">
    <location>
        <begin position="235"/>
        <end position="249"/>
    </location>
</feature>
<dbReference type="Proteomes" id="UP001596495">
    <property type="component" value="Unassembled WGS sequence"/>
</dbReference>
<feature type="region of interest" description="Disordered" evidence="1">
    <location>
        <begin position="218"/>
        <end position="302"/>
    </location>
</feature>
<gene>
    <name evidence="2" type="ORF">ACFQNJ_11945</name>
</gene>